<dbReference type="InterPro" id="IPR017871">
    <property type="entry name" value="ABC_transporter-like_CS"/>
</dbReference>
<evidence type="ECO:0000256" key="3">
    <source>
        <dbReference type="ARBA" id="ARBA00022692"/>
    </source>
</evidence>
<evidence type="ECO:0000256" key="1">
    <source>
        <dbReference type="ARBA" id="ARBA00004141"/>
    </source>
</evidence>
<evidence type="ECO:0000313" key="12">
    <source>
        <dbReference type="Proteomes" id="UP000601041"/>
    </source>
</evidence>
<feature type="transmembrane region" description="Helical" evidence="8">
    <location>
        <begin position="887"/>
        <end position="909"/>
    </location>
</feature>
<dbReference type="PANTHER" id="PTHR43038">
    <property type="entry name" value="ATP-BINDING CASSETTE, SUB-FAMILY H, MEMBER 1"/>
    <property type="match status" value="1"/>
</dbReference>
<dbReference type="SMART" id="SM00382">
    <property type="entry name" value="AAA"/>
    <property type="match status" value="2"/>
</dbReference>
<dbReference type="PANTHER" id="PTHR43038:SF4">
    <property type="entry name" value="RIBOSOME-ASSOCIATED ATPASE"/>
    <property type="match status" value="1"/>
</dbReference>
<comment type="caution">
    <text evidence="11">The sequence shown here is derived from an EMBL/GenBank/DDBJ whole genome shotgun (WGS) entry which is preliminary data.</text>
</comment>
<dbReference type="EMBL" id="CABFWE030000011">
    <property type="protein sequence ID" value="CAD7051239.1"/>
    <property type="molecule type" value="Genomic_DNA"/>
</dbReference>
<dbReference type="InterPro" id="IPR047817">
    <property type="entry name" value="ABC2_TM_bact-type"/>
</dbReference>
<accession>A0ABN7JW51</accession>
<dbReference type="Proteomes" id="UP000601041">
    <property type="component" value="Unassembled WGS sequence"/>
</dbReference>
<evidence type="ECO:0000259" key="9">
    <source>
        <dbReference type="PROSITE" id="PS50893"/>
    </source>
</evidence>
<organism evidence="11 12">
    <name type="scientific">Pseudorhizobium halotolerans</name>
    <dbReference type="NCBI Taxonomy" id="1233081"/>
    <lineage>
        <taxon>Bacteria</taxon>
        <taxon>Pseudomonadati</taxon>
        <taxon>Pseudomonadota</taxon>
        <taxon>Alphaproteobacteria</taxon>
        <taxon>Hyphomicrobiales</taxon>
        <taxon>Rhizobiaceae</taxon>
        <taxon>Rhizobium/Agrobacterium group</taxon>
        <taxon>Pseudorhizobium</taxon>
    </lineage>
</organism>
<proteinExistence type="inferred from homology"/>
<comment type="similarity">
    <text evidence="2">Belongs to the ABC transporter superfamily.</text>
</comment>
<dbReference type="PROSITE" id="PS51012">
    <property type="entry name" value="ABC_TM2"/>
    <property type="match status" value="1"/>
</dbReference>
<dbReference type="PROSITE" id="PS00211">
    <property type="entry name" value="ABC_TRANSPORTER_1"/>
    <property type="match status" value="1"/>
</dbReference>
<dbReference type="InterPro" id="IPR047651">
    <property type="entry name" value="ABC2_perm_RbbA"/>
</dbReference>
<feature type="domain" description="ABC transporter" evidence="9">
    <location>
        <begin position="274"/>
        <end position="504"/>
    </location>
</feature>
<evidence type="ECO:0000259" key="10">
    <source>
        <dbReference type="PROSITE" id="PS51012"/>
    </source>
</evidence>
<keyword evidence="3 8" id="KW-0812">Transmembrane</keyword>
<dbReference type="CDD" id="cd03230">
    <property type="entry name" value="ABC_DR_subfamily_A"/>
    <property type="match status" value="1"/>
</dbReference>
<feature type="transmembrane region" description="Helical" evidence="8">
    <location>
        <begin position="801"/>
        <end position="820"/>
    </location>
</feature>
<dbReference type="GO" id="GO:0005524">
    <property type="term" value="F:ATP binding"/>
    <property type="evidence" value="ECO:0007669"/>
    <property type="project" value="UniProtKB-KW"/>
</dbReference>
<dbReference type="InterPro" id="IPR003439">
    <property type="entry name" value="ABC_transporter-like_ATP-bd"/>
</dbReference>
<dbReference type="SUPFAM" id="SSF52540">
    <property type="entry name" value="P-loop containing nucleoside triphosphate hydrolases"/>
    <property type="match status" value="2"/>
</dbReference>
<dbReference type="InterPro" id="IPR027417">
    <property type="entry name" value="P-loop_NTPase"/>
</dbReference>
<evidence type="ECO:0000313" key="11">
    <source>
        <dbReference type="EMBL" id="CAD7051239.1"/>
    </source>
</evidence>
<feature type="transmembrane region" description="Helical" evidence="8">
    <location>
        <begin position="769"/>
        <end position="789"/>
    </location>
</feature>
<evidence type="ECO:0000256" key="8">
    <source>
        <dbReference type="SAM" id="Phobius"/>
    </source>
</evidence>
<evidence type="ECO:0000256" key="6">
    <source>
        <dbReference type="ARBA" id="ARBA00022989"/>
    </source>
</evidence>
<evidence type="ECO:0000256" key="7">
    <source>
        <dbReference type="ARBA" id="ARBA00023136"/>
    </source>
</evidence>
<sequence length="914" mass="100549">MQGSPAPLARLQGLTHRYGRTIALNDVILDLPRGKMLGVIGPDAVGKSTLLGLLAGVRRQQTGYLEVLGREFRQPANRRMVQPRIAYMPQGLGKALYKELSVRENIDFFARLHGRDNRHGALRIARLLRATGLDPFQDRPAGKLSGGMKQKLGLCCSLIHEPEFLILDEPTTGVDPLSRRQFWDLIDELRRESGEMSVLVSTAYMEEAARFDWLAAMDDGRILATGSPSELLERSGTDNLEAAYVSFLPPEKRGAASNGGPTPKRELDGGAPVIVAQGLTKRFGDFTAVRDVSFEIRRGEIFGFLGSNGCGKTTTMKMLTGLLPPTEGDAEVFGRPIRHGGTVGREDVGFMSQSFTLYGELTVVENLRLHARLYHLEPDYARARMRELLLDFGLSEHADERTGKLPLGLKQRVSLACAVLHEPPMLILDEPTSGVDPVARDEFWKLLTRLAQNDGVTIFISTHFMNEAMRCDRISLMHAGRVLVCDTPETLAHEAASDSLEETFIRYISEADRSLAEPPAPAPETALDPVGRKRGHWLTRWLPYRMLAINRRELQEVIRDPVRLAFAFCGSMILMLLFAYGISIDTEGLTFAAFDQDRTPESRAYLASFEGSNIFIERPEVHSADDLHARMRSGDIALAIEIPRGFGRAGTAGEPTEVGAWMDGANTITASIVEGYVEGAHAAFLSDRAIREGMADLLVSQLSIEPRYRYNPSLRSLTSMAPAVPAILLMLFPAILMAVSLARERELGTITNFYVTPTTRVEYLLGKQLAYVIIGFANWLILTAMAVFLFDVPLKGSQGALALGAVTYVFASTGFGLVVASFARTQVAAVFATTILAMMPTVMFSGLTQPVSTLEGPARMIGQLWPTNYFMQMSLGAFNKSMDFVQLAPNIVILLAFAPAFLIFATLLLRKQEA</sequence>
<feature type="domain" description="ABC transmembrane type-2" evidence="10">
    <location>
        <begin position="666"/>
        <end position="912"/>
    </location>
</feature>
<dbReference type="InterPro" id="IPR003593">
    <property type="entry name" value="AAA+_ATPase"/>
</dbReference>
<dbReference type="PROSITE" id="PS50893">
    <property type="entry name" value="ABC_TRANSPORTER_2"/>
    <property type="match status" value="2"/>
</dbReference>
<evidence type="ECO:0000256" key="4">
    <source>
        <dbReference type="ARBA" id="ARBA00022741"/>
    </source>
</evidence>
<name>A0ABN7JW51_9HYPH</name>
<dbReference type="Gene3D" id="3.40.1710.10">
    <property type="entry name" value="abc type-2 transporter like domain"/>
    <property type="match status" value="1"/>
</dbReference>
<keyword evidence="4" id="KW-0547">Nucleotide-binding</keyword>
<dbReference type="Pfam" id="PF12698">
    <property type="entry name" value="ABC2_membrane_3"/>
    <property type="match status" value="1"/>
</dbReference>
<reference evidence="11 12" key="1">
    <citation type="submission" date="2020-11" db="EMBL/GenBank/DDBJ databases">
        <authorList>
            <person name="Lassalle F."/>
        </authorList>
    </citation>
    <scope>NUCLEOTIDE SEQUENCE [LARGE SCALE GENOMIC DNA]</scope>
    <source>
        <strain evidence="11 12">AB21</strain>
    </source>
</reference>
<comment type="subcellular location">
    <subcellularLocation>
        <location evidence="1">Membrane</location>
        <topology evidence="1">Multi-pass membrane protein</topology>
    </subcellularLocation>
</comment>
<keyword evidence="12" id="KW-1185">Reference proteome</keyword>
<dbReference type="InterPro" id="IPR013525">
    <property type="entry name" value="ABC2_TM"/>
</dbReference>
<protein>
    <submittedName>
        <fullName evidence="11">Multidrug ABC transporter ATP-binding protein</fullName>
    </submittedName>
</protein>
<feature type="domain" description="ABC transporter" evidence="9">
    <location>
        <begin position="9"/>
        <end position="244"/>
    </location>
</feature>
<dbReference type="Gene3D" id="3.40.50.300">
    <property type="entry name" value="P-loop containing nucleotide triphosphate hydrolases"/>
    <property type="match status" value="2"/>
</dbReference>
<feature type="transmembrane region" description="Helical" evidence="8">
    <location>
        <begin position="827"/>
        <end position="847"/>
    </location>
</feature>
<evidence type="ECO:0000256" key="5">
    <source>
        <dbReference type="ARBA" id="ARBA00022840"/>
    </source>
</evidence>
<feature type="transmembrane region" description="Helical" evidence="8">
    <location>
        <begin position="720"/>
        <end position="742"/>
    </location>
</feature>
<keyword evidence="5 11" id="KW-0067">ATP-binding</keyword>
<dbReference type="RefSeq" id="WP_142589288.1">
    <property type="nucleotide sequence ID" value="NZ_CABFWE030000011.1"/>
</dbReference>
<keyword evidence="6 8" id="KW-1133">Transmembrane helix</keyword>
<keyword evidence="7 8" id="KW-0472">Membrane</keyword>
<evidence type="ECO:0000256" key="2">
    <source>
        <dbReference type="ARBA" id="ARBA00005417"/>
    </source>
</evidence>
<dbReference type="NCBIfam" id="NF033858">
    <property type="entry name" value="ABC2_perm_RbbA"/>
    <property type="match status" value="1"/>
</dbReference>
<dbReference type="Pfam" id="PF00005">
    <property type="entry name" value="ABC_tran"/>
    <property type="match status" value="2"/>
</dbReference>
<gene>
    <name evidence="11" type="ORF">RHAB21_04280</name>
</gene>